<evidence type="ECO:0000313" key="1">
    <source>
        <dbReference type="EMBL" id="BDY30249.1"/>
    </source>
</evidence>
<protein>
    <submittedName>
        <fullName evidence="1">Uncharacterized protein</fullName>
    </submittedName>
</protein>
<dbReference type="Proteomes" id="UP001241092">
    <property type="component" value="Chromosome"/>
</dbReference>
<sequence length="53" mass="5890">MTTMVNAAQALWKRQTPWLWMKDNLCTTGVWGADQARSTSLSRCVTSRANSSA</sequence>
<accession>A0AAI8XM41</accession>
<gene>
    <name evidence="1" type="ORF">hbim_04192</name>
</gene>
<organism evidence="1 2">
    <name type="scientific">Mycolicibacterium mageritense</name>
    <name type="common">Mycobacterium mageritense</name>
    <dbReference type="NCBI Taxonomy" id="53462"/>
    <lineage>
        <taxon>Bacteria</taxon>
        <taxon>Bacillati</taxon>
        <taxon>Actinomycetota</taxon>
        <taxon>Actinomycetes</taxon>
        <taxon>Mycobacteriales</taxon>
        <taxon>Mycobacteriaceae</taxon>
        <taxon>Mycolicibacterium</taxon>
    </lineage>
</organism>
<dbReference type="AlphaFoldDB" id="A0AAI8XM41"/>
<proteinExistence type="predicted"/>
<evidence type="ECO:0000313" key="2">
    <source>
        <dbReference type="Proteomes" id="UP001241092"/>
    </source>
</evidence>
<name>A0AAI8XM41_MYCME</name>
<dbReference type="EMBL" id="AP027452">
    <property type="protein sequence ID" value="BDY30249.1"/>
    <property type="molecule type" value="Genomic_DNA"/>
</dbReference>
<reference evidence="1" key="1">
    <citation type="submission" date="2023-03" db="EMBL/GenBank/DDBJ databases">
        <title>Draft genome sequence of a Mycolicibacterium mageritense strain H4_3_1 isolated from a hybrid biological-inorganic system reactor.</title>
        <authorList>
            <person name="Feng X."/>
            <person name="Kazama D."/>
            <person name="Sato K."/>
            <person name="Kobayashi H."/>
        </authorList>
    </citation>
    <scope>NUCLEOTIDE SEQUENCE</scope>
    <source>
        <strain evidence="1">H4_3_1</strain>
    </source>
</reference>